<evidence type="ECO:0000256" key="1">
    <source>
        <dbReference type="ARBA" id="ARBA00022729"/>
    </source>
</evidence>
<dbReference type="RefSeq" id="WP_114916929.1">
    <property type="nucleotide sequence ID" value="NZ_CP024848.1"/>
</dbReference>
<keyword evidence="1" id="KW-0732">Signal</keyword>
<sequence length="124" mass="13913">MLIKLGKYSMLSIMLFITIALVGCQNLKDAVDDTNEKLEFNKNVSLENIEKIKLGDKETGDGGTTYDEMMELMGGVHPANRAEYEGNGKTIIEAEWWRDNLGNKYISVNFLNEKASGKFQEGLD</sequence>
<evidence type="ECO:0008006" key="4">
    <source>
        <dbReference type="Google" id="ProtNLM"/>
    </source>
</evidence>
<evidence type="ECO:0000313" key="3">
    <source>
        <dbReference type="Proteomes" id="UP000253908"/>
    </source>
</evidence>
<dbReference type="OrthoDB" id="2328297at2"/>
<dbReference type="InterPro" id="IPR037873">
    <property type="entry name" value="BamE-like"/>
</dbReference>
<proteinExistence type="predicted"/>
<dbReference type="Gene3D" id="3.30.1450.10">
    <property type="match status" value="1"/>
</dbReference>
<keyword evidence="3" id="KW-1185">Reference proteome</keyword>
<protein>
    <recommendedName>
        <fullName evidence="4">DUF3862 domain-containing protein</fullName>
    </recommendedName>
</protein>
<reference evidence="3" key="1">
    <citation type="submission" date="2017-11" db="EMBL/GenBank/DDBJ databases">
        <authorList>
            <person name="Zhu W."/>
        </authorList>
    </citation>
    <scope>NUCLEOTIDE SEQUENCE [LARGE SCALE GENOMIC DNA]</scope>
    <source>
        <strain evidence="3">160</strain>
    </source>
</reference>
<organism evidence="2 3">
    <name type="scientific">Oceanobacillus zhaokaii</name>
    <dbReference type="NCBI Taxonomy" id="2052660"/>
    <lineage>
        <taxon>Bacteria</taxon>
        <taxon>Bacillati</taxon>
        <taxon>Bacillota</taxon>
        <taxon>Bacilli</taxon>
        <taxon>Bacillales</taxon>
        <taxon>Bacillaceae</taxon>
        <taxon>Oceanobacillus</taxon>
    </lineage>
</organism>
<name>A0A345PI12_9BACI</name>
<dbReference type="AlphaFoldDB" id="A0A345PI12"/>
<gene>
    <name evidence="2" type="ORF">CUC15_12220</name>
</gene>
<dbReference type="EMBL" id="CP024848">
    <property type="protein sequence ID" value="AXI09642.1"/>
    <property type="molecule type" value="Genomic_DNA"/>
</dbReference>
<dbReference type="KEGG" id="ocn:CUC15_12220"/>
<dbReference type="PROSITE" id="PS51257">
    <property type="entry name" value="PROKAR_LIPOPROTEIN"/>
    <property type="match status" value="1"/>
</dbReference>
<dbReference type="Proteomes" id="UP000253908">
    <property type="component" value="Chromosome"/>
</dbReference>
<accession>A0A345PI12</accession>
<evidence type="ECO:0000313" key="2">
    <source>
        <dbReference type="EMBL" id="AXI09642.1"/>
    </source>
</evidence>